<dbReference type="GO" id="GO:0005085">
    <property type="term" value="F:guanyl-nucleotide exchange factor activity"/>
    <property type="evidence" value="ECO:0007669"/>
    <property type="project" value="InterPro"/>
</dbReference>
<organism evidence="4 5">
    <name type="scientific">Mycena venus</name>
    <dbReference type="NCBI Taxonomy" id="2733690"/>
    <lineage>
        <taxon>Eukaryota</taxon>
        <taxon>Fungi</taxon>
        <taxon>Dikarya</taxon>
        <taxon>Basidiomycota</taxon>
        <taxon>Agaricomycotina</taxon>
        <taxon>Agaricomycetes</taxon>
        <taxon>Agaricomycetidae</taxon>
        <taxon>Agaricales</taxon>
        <taxon>Marasmiineae</taxon>
        <taxon>Mycenaceae</taxon>
        <taxon>Mycena</taxon>
    </lineage>
</organism>
<evidence type="ECO:0000256" key="1">
    <source>
        <dbReference type="SAM" id="Coils"/>
    </source>
</evidence>
<dbReference type="EMBL" id="JACAZI010000034">
    <property type="protein sequence ID" value="KAF7328890.1"/>
    <property type="molecule type" value="Genomic_DNA"/>
</dbReference>
<dbReference type="InterPro" id="IPR035899">
    <property type="entry name" value="DBL_dom_sf"/>
</dbReference>
<dbReference type="GO" id="GO:0043332">
    <property type="term" value="C:mating projection tip"/>
    <property type="evidence" value="ECO:0007669"/>
    <property type="project" value="TreeGrafter"/>
</dbReference>
<protein>
    <submittedName>
        <fullName evidence="4">Rho guanine nucleotide exchange factor scd1</fullName>
    </submittedName>
</protein>
<dbReference type="PANTHER" id="PTHR47339">
    <property type="entry name" value="CELL DIVISION CONTROL PROTEIN 24"/>
    <property type="match status" value="1"/>
</dbReference>
<accession>A0A8H6WUL1</accession>
<sequence>MGSQRTNNQARNNIIREMVETERKYVRDLEVMQNYATVFSNSALLPRPTIYLIFSNLTEILAFQRKFLLGLEVIHALPWQEQRWGRHFLEAEEEFRVYKPYCVNYSKNNLEDLRQNNGPHIGFNRISNPPFSNRILQMREILKTLNHLINLDCELLALMAKPVSRMYKYPLLISSLLKACSPDNYQHYDELKSGLAAMERAVERANDAQCKVENVQIVEDLCRPRTQTAPLRLKGHILLARVMQTEAVAPDLALPPVQRDYPLDIWWAGEHGLEVLTLRMEYESHRNRWNAQIRRLISECAKQRALEHGFRRRSRPIDQGDSGFDSDDGDEPLHV</sequence>
<dbReference type="AlphaFoldDB" id="A0A8H6WUL1"/>
<feature type="region of interest" description="Disordered" evidence="2">
    <location>
        <begin position="311"/>
        <end position="335"/>
    </location>
</feature>
<dbReference type="GO" id="GO:0005634">
    <property type="term" value="C:nucleus"/>
    <property type="evidence" value="ECO:0007669"/>
    <property type="project" value="TreeGrafter"/>
</dbReference>
<dbReference type="GO" id="GO:0031106">
    <property type="term" value="P:septin ring organization"/>
    <property type="evidence" value="ECO:0007669"/>
    <property type="project" value="TreeGrafter"/>
</dbReference>
<keyword evidence="5" id="KW-1185">Reference proteome</keyword>
<dbReference type="InterPro" id="IPR000219">
    <property type="entry name" value="DH_dom"/>
</dbReference>
<feature type="domain" description="DH" evidence="3">
    <location>
        <begin position="10"/>
        <end position="208"/>
    </location>
</feature>
<feature type="coiled-coil region" evidence="1">
    <location>
        <begin position="188"/>
        <end position="218"/>
    </location>
</feature>
<dbReference type="SMART" id="SM00325">
    <property type="entry name" value="RhoGEF"/>
    <property type="match status" value="1"/>
</dbReference>
<dbReference type="CDD" id="cd00160">
    <property type="entry name" value="RhoGEF"/>
    <property type="match status" value="1"/>
</dbReference>
<gene>
    <name evidence="4" type="ORF">MVEN_02518700</name>
</gene>
<dbReference type="GO" id="GO:0005737">
    <property type="term" value="C:cytoplasm"/>
    <property type="evidence" value="ECO:0007669"/>
    <property type="project" value="TreeGrafter"/>
</dbReference>
<dbReference type="Gene3D" id="1.20.900.10">
    <property type="entry name" value="Dbl homology (DH) domain"/>
    <property type="match status" value="1"/>
</dbReference>
<reference evidence="4" key="1">
    <citation type="submission" date="2020-05" db="EMBL/GenBank/DDBJ databases">
        <title>Mycena genomes resolve the evolution of fungal bioluminescence.</title>
        <authorList>
            <person name="Tsai I.J."/>
        </authorList>
    </citation>
    <scope>NUCLEOTIDE SEQUENCE</scope>
    <source>
        <strain evidence="4">CCC161011</strain>
    </source>
</reference>
<dbReference type="InterPro" id="IPR053026">
    <property type="entry name" value="CDC42_GEF"/>
</dbReference>
<dbReference type="OrthoDB" id="1594986at2759"/>
<keyword evidence="1" id="KW-0175">Coiled coil</keyword>
<evidence type="ECO:0000313" key="4">
    <source>
        <dbReference type="EMBL" id="KAF7328890.1"/>
    </source>
</evidence>
<dbReference type="SUPFAM" id="SSF48065">
    <property type="entry name" value="DBL homology domain (DH-domain)"/>
    <property type="match status" value="1"/>
</dbReference>
<name>A0A8H6WUL1_9AGAR</name>
<dbReference type="Proteomes" id="UP000620124">
    <property type="component" value="Unassembled WGS sequence"/>
</dbReference>
<dbReference type="PROSITE" id="PS50010">
    <property type="entry name" value="DH_2"/>
    <property type="match status" value="1"/>
</dbReference>
<proteinExistence type="predicted"/>
<dbReference type="PANTHER" id="PTHR47339:SF1">
    <property type="entry name" value="CELL DIVISION CONTROL PROTEIN 24"/>
    <property type="match status" value="1"/>
</dbReference>
<feature type="compositionally biased region" description="Acidic residues" evidence="2">
    <location>
        <begin position="324"/>
        <end position="335"/>
    </location>
</feature>
<dbReference type="Pfam" id="PF00621">
    <property type="entry name" value="RhoGEF"/>
    <property type="match status" value="1"/>
</dbReference>
<comment type="caution">
    <text evidence="4">The sequence shown here is derived from an EMBL/GenBank/DDBJ whole genome shotgun (WGS) entry which is preliminary data.</text>
</comment>
<evidence type="ECO:0000256" key="2">
    <source>
        <dbReference type="SAM" id="MobiDB-lite"/>
    </source>
</evidence>
<dbReference type="GO" id="GO:0030010">
    <property type="term" value="P:establishment of cell polarity"/>
    <property type="evidence" value="ECO:0007669"/>
    <property type="project" value="TreeGrafter"/>
</dbReference>
<evidence type="ECO:0000259" key="3">
    <source>
        <dbReference type="PROSITE" id="PS50010"/>
    </source>
</evidence>
<dbReference type="GO" id="GO:0000935">
    <property type="term" value="C:division septum"/>
    <property type="evidence" value="ECO:0007669"/>
    <property type="project" value="TreeGrafter"/>
</dbReference>
<evidence type="ECO:0000313" key="5">
    <source>
        <dbReference type="Proteomes" id="UP000620124"/>
    </source>
</evidence>
<dbReference type="Pfam" id="PF15411">
    <property type="entry name" value="PH_10"/>
    <property type="match status" value="1"/>
</dbReference>